<evidence type="ECO:0000256" key="3">
    <source>
        <dbReference type="ARBA" id="ARBA00022692"/>
    </source>
</evidence>
<keyword evidence="3 6" id="KW-0812">Transmembrane</keyword>
<evidence type="ECO:0000259" key="7">
    <source>
        <dbReference type="Pfam" id="PF00884"/>
    </source>
</evidence>
<comment type="caution">
    <text evidence="8">The sequence shown here is derived from an EMBL/GenBank/DDBJ whole genome shotgun (WGS) entry which is preliminary data.</text>
</comment>
<dbReference type="Proteomes" id="UP000240535">
    <property type="component" value="Unassembled WGS sequence"/>
</dbReference>
<accession>A0A2P8R3N9</accession>
<dbReference type="EMBL" id="PDHH01000001">
    <property type="protein sequence ID" value="PSM53105.1"/>
    <property type="molecule type" value="Genomic_DNA"/>
</dbReference>
<proteinExistence type="predicted"/>
<dbReference type="InterPro" id="IPR017850">
    <property type="entry name" value="Alkaline_phosphatase_core_sf"/>
</dbReference>
<dbReference type="OrthoDB" id="9760224at2"/>
<feature type="transmembrane region" description="Helical" evidence="6">
    <location>
        <begin position="155"/>
        <end position="175"/>
    </location>
</feature>
<dbReference type="PANTHER" id="PTHR47371">
    <property type="entry name" value="LIPOTEICHOIC ACID SYNTHASE"/>
    <property type="match status" value="1"/>
</dbReference>
<feature type="transmembrane region" description="Helical" evidence="6">
    <location>
        <begin position="42"/>
        <end position="63"/>
    </location>
</feature>
<evidence type="ECO:0000256" key="5">
    <source>
        <dbReference type="ARBA" id="ARBA00023136"/>
    </source>
</evidence>
<keyword evidence="2" id="KW-1003">Cell membrane</keyword>
<comment type="subcellular location">
    <subcellularLocation>
        <location evidence="1">Cell membrane</location>
        <topology evidence="1">Multi-pass membrane protein</topology>
    </subcellularLocation>
</comment>
<reference evidence="9" key="1">
    <citation type="submission" date="2017-10" db="EMBL/GenBank/DDBJ databases">
        <title>Campylobacter species from seals.</title>
        <authorList>
            <person name="Gilbert M.J."/>
            <person name="Zomer A.L."/>
            <person name="Timmerman A.J."/>
            <person name="Duim B."/>
            <person name="Wagenaar J.A."/>
        </authorList>
    </citation>
    <scope>NUCLEOTIDE SEQUENCE [LARGE SCALE GENOMIC DNA]</scope>
    <source>
        <strain evidence="9">17S00004-5</strain>
    </source>
</reference>
<keyword evidence="5 6" id="KW-0472">Membrane</keyword>
<feature type="transmembrane region" description="Helical" evidence="6">
    <location>
        <begin position="123"/>
        <end position="143"/>
    </location>
</feature>
<feature type="transmembrane region" description="Helical" evidence="6">
    <location>
        <begin position="7"/>
        <end position="30"/>
    </location>
</feature>
<gene>
    <name evidence="8" type="ORF">CQ405_00715</name>
</gene>
<protein>
    <recommendedName>
        <fullName evidence="7">Sulfatase N-terminal domain-containing protein</fullName>
    </recommendedName>
</protein>
<dbReference type="GO" id="GO:0005886">
    <property type="term" value="C:plasma membrane"/>
    <property type="evidence" value="ECO:0007669"/>
    <property type="project" value="UniProtKB-SubCell"/>
</dbReference>
<feature type="domain" description="Sulfatase N-terminal" evidence="7">
    <location>
        <begin position="248"/>
        <end position="513"/>
    </location>
</feature>
<organism evidence="8 9">
    <name type="scientific">Campylobacter blaseri</name>
    <dbReference type="NCBI Taxonomy" id="2042961"/>
    <lineage>
        <taxon>Bacteria</taxon>
        <taxon>Pseudomonadati</taxon>
        <taxon>Campylobacterota</taxon>
        <taxon>Epsilonproteobacteria</taxon>
        <taxon>Campylobacterales</taxon>
        <taxon>Campylobacteraceae</taxon>
        <taxon>Campylobacter</taxon>
    </lineage>
</organism>
<feature type="transmembrane region" description="Helical" evidence="6">
    <location>
        <begin position="70"/>
        <end position="93"/>
    </location>
</feature>
<dbReference type="AlphaFoldDB" id="A0A2P8R3N9"/>
<evidence type="ECO:0000313" key="9">
    <source>
        <dbReference type="Proteomes" id="UP000240535"/>
    </source>
</evidence>
<dbReference type="Gene3D" id="3.40.720.10">
    <property type="entry name" value="Alkaline Phosphatase, subunit A"/>
    <property type="match status" value="1"/>
</dbReference>
<name>A0A2P8R3N9_9BACT</name>
<dbReference type="PANTHER" id="PTHR47371:SF3">
    <property type="entry name" value="PHOSPHOGLYCEROL TRANSFERASE I"/>
    <property type="match status" value="1"/>
</dbReference>
<dbReference type="RefSeq" id="WP_106869555.1">
    <property type="nucleotide sequence ID" value="NZ_CP053841.1"/>
</dbReference>
<evidence type="ECO:0000313" key="8">
    <source>
        <dbReference type="EMBL" id="PSM53105.1"/>
    </source>
</evidence>
<evidence type="ECO:0000256" key="2">
    <source>
        <dbReference type="ARBA" id="ARBA00022475"/>
    </source>
</evidence>
<evidence type="ECO:0000256" key="6">
    <source>
        <dbReference type="SAM" id="Phobius"/>
    </source>
</evidence>
<dbReference type="CDD" id="cd16015">
    <property type="entry name" value="LTA_synthase"/>
    <property type="match status" value="1"/>
</dbReference>
<keyword evidence="4 6" id="KW-1133">Transmembrane helix</keyword>
<sequence length="611" mass="69987">MNFLKNFFAIFLICLVVTICGKMIFAFYLFPDITISQKLYAIFFGYKFDLATSATIAFVATLLEFNKKTMVLLASVLIIIIFGIQVADTMYFYDSGRHISYEIRDATNDASGLLSVAFSQHTWLFVCSILAITVIFILSFFTFNKTLNVEKFNKFYIFKKILIILISIFFIRGMFQHIPLNPWQSSKITDPNLSLISLNGAYNLIYTNLKTKNELKQTKKYITEDENNSIKNLYGEIKDYKPMLNKAPNIVMFFLESWSGVHLKSYGGDFQTTPNFDSLLTKSIRPKAMIANGHRTTEGVFATLTSSQNPLGKSIAKTNLQNYEYETLIDLLKKYEKYSSVFFQGTNKDTSGTGALVQSLGFEKSYGKHNVSKKIFKENSWGVQDKDLYNFALEKLENMSQPFIIGLNGATTHDIVIPKEVELINFTNDEELNLKLNTFYYSDKWMYEFVEQVKKIYPNTIFVFLADHCGGGLPNSNFLNYMIPFAIYSEALEPKKIDSYISQRDIAPTLVDIVLGDYKKISPFFTGKSILRENNFFADYYHNGVLGVVKDNIAIEIIEDKMSCYDVSNFKEIPITCPKNSSFIANQIKSFTNVNQDLLFKGEIKEFAKYR</sequence>
<dbReference type="Pfam" id="PF00884">
    <property type="entry name" value="Sulfatase"/>
    <property type="match status" value="1"/>
</dbReference>
<dbReference type="SUPFAM" id="SSF53649">
    <property type="entry name" value="Alkaline phosphatase-like"/>
    <property type="match status" value="1"/>
</dbReference>
<dbReference type="InterPro" id="IPR050448">
    <property type="entry name" value="OpgB/LTA_synthase_biosynth"/>
</dbReference>
<dbReference type="InterPro" id="IPR000917">
    <property type="entry name" value="Sulfatase_N"/>
</dbReference>
<keyword evidence="9" id="KW-1185">Reference proteome</keyword>
<evidence type="ECO:0000256" key="4">
    <source>
        <dbReference type="ARBA" id="ARBA00022989"/>
    </source>
</evidence>
<evidence type="ECO:0000256" key="1">
    <source>
        <dbReference type="ARBA" id="ARBA00004651"/>
    </source>
</evidence>